<feature type="transmembrane region" description="Helical" evidence="1">
    <location>
        <begin position="171"/>
        <end position="188"/>
    </location>
</feature>
<gene>
    <name evidence="2" type="ORF">BECKFW1821B_GA0114236_12025</name>
</gene>
<proteinExistence type="predicted"/>
<reference evidence="2" key="1">
    <citation type="submission" date="2019-02" db="EMBL/GenBank/DDBJ databases">
        <authorList>
            <person name="Gruber-Vodicka R. H."/>
            <person name="Seah K. B. B."/>
        </authorList>
    </citation>
    <scope>NUCLEOTIDE SEQUENCE</scope>
    <source>
        <strain evidence="2">BECK_BZ106</strain>
    </source>
</reference>
<evidence type="ECO:0008006" key="3">
    <source>
        <dbReference type="Google" id="ProtNLM"/>
    </source>
</evidence>
<keyword evidence="1" id="KW-1133">Transmembrane helix</keyword>
<dbReference type="InterPro" id="IPR019243">
    <property type="entry name" value="DUF2202"/>
</dbReference>
<dbReference type="EMBL" id="CAADFD010000202">
    <property type="protein sequence ID" value="VFJ70926.1"/>
    <property type="molecule type" value="Genomic_DNA"/>
</dbReference>
<name>A0A450TRI3_9GAMM</name>
<keyword evidence="1" id="KW-0812">Transmembrane</keyword>
<dbReference type="AlphaFoldDB" id="A0A450TRI3"/>
<accession>A0A450TRI3</accession>
<dbReference type="CDD" id="cd01048">
    <property type="entry name" value="Ferritin_like_AB2"/>
    <property type="match status" value="1"/>
</dbReference>
<keyword evidence="1" id="KW-0472">Membrane</keyword>
<sequence length="215" mass="24174">MSIIPINPDEPLLESKRVNPALPIPVLYQALRIGLYDEYRARAFYAMVMERFGTMAARPFGNVRGAEERHAAAMEALCLRYGVSMPMDDWRGKIRLPATLSQCCEIGVQGEIQNSAMYQHFLAWPMPPDVAGVMRQLRDVSWANHLPAFARCAGLALPNRIPDRIDSTRGLSWWGLAIGAGVVWWAMGRKRKTLGAYRLSTNKHVGKNKIGFYRA</sequence>
<evidence type="ECO:0000313" key="2">
    <source>
        <dbReference type="EMBL" id="VFJ70926.1"/>
    </source>
</evidence>
<dbReference type="InterPro" id="IPR009078">
    <property type="entry name" value="Ferritin-like_SF"/>
</dbReference>
<dbReference type="InterPro" id="IPR012347">
    <property type="entry name" value="Ferritin-like"/>
</dbReference>
<organism evidence="2">
    <name type="scientific">Candidatus Kentrum sp. FW</name>
    <dbReference type="NCBI Taxonomy" id="2126338"/>
    <lineage>
        <taxon>Bacteria</taxon>
        <taxon>Pseudomonadati</taxon>
        <taxon>Pseudomonadota</taxon>
        <taxon>Gammaproteobacteria</taxon>
        <taxon>Candidatus Kentrum</taxon>
    </lineage>
</organism>
<dbReference type="Gene3D" id="1.20.1260.10">
    <property type="match status" value="1"/>
</dbReference>
<evidence type="ECO:0000256" key="1">
    <source>
        <dbReference type="SAM" id="Phobius"/>
    </source>
</evidence>
<protein>
    <recommendedName>
        <fullName evidence="3">Ferritin-like domain-containing protein</fullName>
    </recommendedName>
</protein>
<dbReference type="SUPFAM" id="SSF47240">
    <property type="entry name" value="Ferritin-like"/>
    <property type="match status" value="1"/>
</dbReference>